<reference evidence="2" key="1">
    <citation type="journal article" date="2015" name="Nature">
        <title>Complex archaea that bridge the gap between prokaryotes and eukaryotes.</title>
        <authorList>
            <person name="Spang A."/>
            <person name="Saw J.H."/>
            <person name="Jorgensen S.L."/>
            <person name="Zaremba-Niedzwiedzka K."/>
            <person name="Martijn J."/>
            <person name="Lind A.E."/>
            <person name="van Eijk R."/>
            <person name="Schleper C."/>
            <person name="Guy L."/>
            <person name="Ettema T.J."/>
        </authorList>
    </citation>
    <scope>NUCLEOTIDE SEQUENCE</scope>
</reference>
<feature type="compositionally biased region" description="Low complexity" evidence="1">
    <location>
        <begin position="132"/>
        <end position="148"/>
    </location>
</feature>
<evidence type="ECO:0000256" key="1">
    <source>
        <dbReference type="SAM" id="MobiDB-lite"/>
    </source>
</evidence>
<protein>
    <recommendedName>
        <fullName evidence="3">DUF2934 domain-containing protein</fullName>
    </recommendedName>
</protein>
<organism evidence="2">
    <name type="scientific">marine sediment metagenome</name>
    <dbReference type="NCBI Taxonomy" id="412755"/>
    <lineage>
        <taxon>unclassified sequences</taxon>
        <taxon>metagenomes</taxon>
        <taxon>ecological metagenomes</taxon>
    </lineage>
</organism>
<dbReference type="InterPro" id="IPR021327">
    <property type="entry name" value="DUF2934"/>
</dbReference>
<feature type="compositionally biased region" description="Basic residues" evidence="1">
    <location>
        <begin position="154"/>
        <end position="166"/>
    </location>
</feature>
<proteinExistence type="predicted"/>
<comment type="caution">
    <text evidence="2">The sequence shown here is derived from an EMBL/GenBank/DDBJ whole genome shotgun (WGS) entry which is preliminary data.</text>
</comment>
<feature type="compositionally biased region" description="Acidic residues" evidence="1">
    <location>
        <begin position="68"/>
        <end position="88"/>
    </location>
</feature>
<accession>A0A0F9VZB6</accession>
<feature type="region of interest" description="Disordered" evidence="1">
    <location>
        <begin position="68"/>
        <end position="173"/>
    </location>
</feature>
<name>A0A0F9VZB6_9ZZZZ</name>
<dbReference type="EMBL" id="LAZR01000007">
    <property type="protein sequence ID" value="KKO09425.1"/>
    <property type="molecule type" value="Genomic_DNA"/>
</dbReference>
<feature type="compositionally biased region" description="Acidic residues" evidence="1">
    <location>
        <begin position="98"/>
        <end position="107"/>
    </location>
</feature>
<dbReference type="AlphaFoldDB" id="A0A0F9VZB6"/>
<evidence type="ECO:0008006" key="3">
    <source>
        <dbReference type="Google" id="ProtNLM"/>
    </source>
</evidence>
<dbReference type="Pfam" id="PF11154">
    <property type="entry name" value="DUF2934"/>
    <property type="match status" value="1"/>
</dbReference>
<gene>
    <name evidence="2" type="ORF">LCGC14_0037670</name>
</gene>
<evidence type="ECO:0000313" key="2">
    <source>
        <dbReference type="EMBL" id="KKO09425.1"/>
    </source>
</evidence>
<sequence length="173" mass="19459">MNDEERIRQLAYSIWEAEGRPEGQQQHHWERARKIVAAEHSADSEEELVELQELEMLQEVDELQELGEPLDEPPIFEEDLPLEEDEMGIQENRLPLDDPNDDALLDDDALHTDASLQGDTLVEQDAAEVPSKKTATAPTKRKPASTPKSEAKVVKKAAPRAKRAKSTKSSDRS</sequence>